<sequence>MRGAQTSGGTTSTSLAHTRSQRRSHLIQSTNISLTLTSSSFAVVSTFTLPKPPPATQPLLNYAFPRRPAPEVAQDATPRKRRVERLDLPVSNERARFSLTPEYTYRVISVLRRIATMQAAEYASKHSTATLHLLLYLIDQACLPRALVALESQLVRLCKICTCRSCTLVRAVTPT</sequence>
<reference evidence="2" key="1">
    <citation type="journal article" date="2021" name="Nat. Commun.">
        <title>Genetic determinants of endophytism in the Arabidopsis root mycobiome.</title>
        <authorList>
            <person name="Mesny F."/>
            <person name="Miyauchi S."/>
            <person name="Thiergart T."/>
            <person name="Pickel B."/>
            <person name="Atanasova L."/>
            <person name="Karlsson M."/>
            <person name="Huettel B."/>
            <person name="Barry K.W."/>
            <person name="Haridas S."/>
            <person name="Chen C."/>
            <person name="Bauer D."/>
            <person name="Andreopoulos W."/>
            <person name="Pangilinan J."/>
            <person name="LaButti K."/>
            <person name="Riley R."/>
            <person name="Lipzen A."/>
            <person name="Clum A."/>
            <person name="Drula E."/>
            <person name="Henrissat B."/>
            <person name="Kohler A."/>
            <person name="Grigoriev I.V."/>
            <person name="Martin F.M."/>
            <person name="Hacquard S."/>
        </authorList>
    </citation>
    <scope>NUCLEOTIDE SEQUENCE</scope>
    <source>
        <strain evidence="2">MPI-CAGE-AT-0023</strain>
    </source>
</reference>
<dbReference type="GeneID" id="70220513"/>
<accession>A0A9P9GF36</accession>
<comment type="caution">
    <text evidence="2">The sequence shown here is derived from an EMBL/GenBank/DDBJ whole genome shotgun (WGS) entry which is preliminary data.</text>
</comment>
<protein>
    <submittedName>
        <fullName evidence="2">Uncharacterized protein</fullName>
    </submittedName>
</protein>
<feature type="region of interest" description="Disordered" evidence="1">
    <location>
        <begin position="1"/>
        <end position="24"/>
    </location>
</feature>
<dbReference type="RefSeq" id="XP_046045512.1">
    <property type="nucleotide sequence ID" value="XM_046190559.1"/>
</dbReference>
<organism evidence="2 3">
    <name type="scientific">Fusarium redolens</name>
    <dbReference type="NCBI Taxonomy" id="48865"/>
    <lineage>
        <taxon>Eukaryota</taxon>
        <taxon>Fungi</taxon>
        <taxon>Dikarya</taxon>
        <taxon>Ascomycota</taxon>
        <taxon>Pezizomycotina</taxon>
        <taxon>Sordariomycetes</taxon>
        <taxon>Hypocreomycetidae</taxon>
        <taxon>Hypocreales</taxon>
        <taxon>Nectriaceae</taxon>
        <taxon>Fusarium</taxon>
        <taxon>Fusarium redolens species complex</taxon>
    </lineage>
</organism>
<evidence type="ECO:0000256" key="1">
    <source>
        <dbReference type="SAM" id="MobiDB-lite"/>
    </source>
</evidence>
<proteinExistence type="predicted"/>
<dbReference type="OrthoDB" id="5100622at2759"/>
<keyword evidence="3" id="KW-1185">Reference proteome</keyword>
<dbReference type="EMBL" id="JAGMUX010000015">
    <property type="protein sequence ID" value="KAH7237653.1"/>
    <property type="molecule type" value="Genomic_DNA"/>
</dbReference>
<evidence type="ECO:0000313" key="3">
    <source>
        <dbReference type="Proteomes" id="UP000720189"/>
    </source>
</evidence>
<dbReference type="Proteomes" id="UP000720189">
    <property type="component" value="Unassembled WGS sequence"/>
</dbReference>
<dbReference type="AlphaFoldDB" id="A0A9P9GF36"/>
<name>A0A9P9GF36_FUSRE</name>
<evidence type="ECO:0000313" key="2">
    <source>
        <dbReference type="EMBL" id="KAH7237653.1"/>
    </source>
</evidence>
<gene>
    <name evidence="2" type="ORF">BKA55DRAFT_543174</name>
</gene>